<keyword evidence="2" id="KW-0560">Oxidoreductase</keyword>
<dbReference type="PANTHER" id="PTHR48105">
    <property type="entry name" value="THIOREDOXIN REDUCTASE 1-RELATED-RELATED"/>
    <property type="match status" value="1"/>
</dbReference>
<reference evidence="4 5" key="1">
    <citation type="journal article" date="2015" name="Nature">
        <title>rRNA introns, odd ribosomes, and small enigmatic genomes across a large radiation of phyla.</title>
        <authorList>
            <person name="Brown C.T."/>
            <person name="Hug L.A."/>
            <person name="Thomas B.C."/>
            <person name="Sharon I."/>
            <person name="Castelle C.J."/>
            <person name="Singh A."/>
            <person name="Wilkins M.J."/>
            <person name="Williams K.H."/>
            <person name="Banfield J.F."/>
        </authorList>
    </citation>
    <scope>NUCLEOTIDE SEQUENCE [LARGE SCALE GENOMIC DNA]</scope>
</reference>
<evidence type="ECO:0000313" key="4">
    <source>
        <dbReference type="EMBL" id="KKW34753.1"/>
    </source>
</evidence>
<evidence type="ECO:0000313" key="5">
    <source>
        <dbReference type="Proteomes" id="UP000033865"/>
    </source>
</evidence>
<evidence type="ECO:0000256" key="1">
    <source>
        <dbReference type="ARBA" id="ARBA00022630"/>
    </source>
</evidence>
<dbReference type="InterPro" id="IPR023753">
    <property type="entry name" value="FAD/NAD-binding_dom"/>
</dbReference>
<dbReference type="AlphaFoldDB" id="A0A0G1XU99"/>
<comment type="caution">
    <text evidence="4">The sequence shown here is derived from an EMBL/GenBank/DDBJ whole genome shotgun (WGS) entry which is preliminary data.</text>
</comment>
<evidence type="ECO:0000256" key="2">
    <source>
        <dbReference type="ARBA" id="ARBA00023002"/>
    </source>
</evidence>
<name>A0A0G1XU99_9BACT</name>
<dbReference type="SUPFAM" id="SSF51905">
    <property type="entry name" value="FAD/NAD(P)-binding domain"/>
    <property type="match status" value="1"/>
</dbReference>
<feature type="domain" description="FAD/NAD(P)-binding" evidence="3">
    <location>
        <begin position="14"/>
        <end position="107"/>
    </location>
</feature>
<sequence length="122" mass="13157">KQKSFIFVGVVCVNTEAVEVLGADRVEGVRIKNNQTGAEKTLIAGGYFTAIGHRPNTDLFKGQLEIDVKGYLVHEHDSSKTAIPGVFVAGDAADHRYRQAVTAAGMGCMAAMDVERYLASRE</sequence>
<dbReference type="PRINTS" id="PR00368">
    <property type="entry name" value="FADPNR"/>
</dbReference>
<dbReference type="Proteomes" id="UP000033865">
    <property type="component" value="Unassembled WGS sequence"/>
</dbReference>
<dbReference type="Pfam" id="PF07992">
    <property type="entry name" value="Pyr_redox_2"/>
    <property type="match status" value="1"/>
</dbReference>
<dbReference type="Gene3D" id="3.50.50.60">
    <property type="entry name" value="FAD/NAD(P)-binding domain"/>
    <property type="match status" value="2"/>
</dbReference>
<dbReference type="InterPro" id="IPR036188">
    <property type="entry name" value="FAD/NAD-bd_sf"/>
</dbReference>
<protein>
    <submittedName>
        <fullName evidence="4">Thioredoxin reductase</fullName>
    </submittedName>
</protein>
<proteinExistence type="predicted"/>
<dbReference type="PATRIC" id="fig|1618986.3.peg.637"/>
<dbReference type="EMBL" id="LCRN01000060">
    <property type="protein sequence ID" value="KKW34753.1"/>
    <property type="molecule type" value="Genomic_DNA"/>
</dbReference>
<dbReference type="GO" id="GO:0016491">
    <property type="term" value="F:oxidoreductase activity"/>
    <property type="evidence" value="ECO:0007669"/>
    <property type="project" value="UniProtKB-KW"/>
</dbReference>
<feature type="non-terminal residue" evidence="4">
    <location>
        <position position="1"/>
    </location>
</feature>
<dbReference type="PRINTS" id="PR00469">
    <property type="entry name" value="PNDRDTASEII"/>
</dbReference>
<organism evidence="4 5">
    <name type="scientific">Candidatus Uhrbacteria bacterium GW2011_GWC2_53_7</name>
    <dbReference type="NCBI Taxonomy" id="1618986"/>
    <lineage>
        <taxon>Bacteria</taxon>
        <taxon>Candidatus Uhriibacteriota</taxon>
    </lineage>
</organism>
<keyword evidence="1" id="KW-0285">Flavoprotein</keyword>
<accession>A0A0G1XU99</accession>
<evidence type="ECO:0000259" key="3">
    <source>
        <dbReference type="Pfam" id="PF07992"/>
    </source>
</evidence>
<gene>
    <name evidence="4" type="ORF">UY82_C0060G0001</name>
</gene>
<dbReference type="InterPro" id="IPR050097">
    <property type="entry name" value="Ferredoxin-NADP_redctase_2"/>
</dbReference>